<gene>
    <name evidence="1" type="ORF">LEA_13906</name>
</gene>
<organism evidence="1">
    <name type="scientific">human gut metagenome</name>
    <dbReference type="NCBI Taxonomy" id="408170"/>
    <lineage>
        <taxon>unclassified sequences</taxon>
        <taxon>metagenomes</taxon>
        <taxon>organismal metagenomes</taxon>
    </lineage>
</organism>
<feature type="non-terminal residue" evidence="1">
    <location>
        <position position="1"/>
    </location>
</feature>
<dbReference type="AlphaFoldDB" id="K1SSA8"/>
<evidence type="ECO:0000313" key="1">
    <source>
        <dbReference type="EMBL" id="EKC58344.1"/>
    </source>
</evidence>
<name>K1SSA8_9ZZZZ</name>
<sequence>RVLFLREYASYIKDSMVAELTDLNRNLMMSIDVVPVPTDEAVREAENRLLGVETNITNWQRRQNSNNNFSATVPYDMEQQKKEMKEFLDDLTTRDQRMMFAVITFVHTADSKEQLDNDTEALLTTARKHLCQFGVLKFQQVDGLNTVMPFGVRKIDTFRTLTTESLAVFIPFRVQDI</sequence>
<accession>K1SSA8</accession>
<dbReference type="EMBL" id="AJWY01009446">
    <property type="protein sequence ID" value="EKC58344.1"/>
    <property type="molecule type" value="Genomic_DNA"/>
</dbReference>
<comment type="caution">
    <text evidence="1">The sequence shown here is derived from an EMBL/GenBank/DDBJ whole genome shotgun (WGS) entry which is preliminary data.</text>
</comment>
<protein>
    <submittedName>
        <fullName evidence="1">TRSE protein</fullName>
    </submittedName>
</protein>
<reference evidence="1" key="1">
    <citation type="journal article" date="2013" name="Environ. Microbiol.">
        <title>Microbiota from the distal guts of lean and obese adolescents exhibit partial functional redundancy besides clear differences in community structure.</title>
        <authorList>
            <person name="Ferrer M."/>
            <person name="Ruiz A."/>
            <person name="Lanza F."/>
            <person name="Haange S.B."/>
            <person name="Oberbach A."/>
            <person name="Till H."/>
            <person name="Bargiela R."/>
            <person name="Campoy C."/>
            <person name="Segura M.T."/>
            <person name="Richter M."/>
            <person name="von Bergen M."/>
            <person name="Seifert J."/>
            <person name="Suarez A."/>
        </authorList>
    </citation>
    <scope>NUCLEOTIDE SEQUENCE</scope>
</reference>
<proteinExistence type="predicted"/>
<feature type="non-terminal residue" evidence="1">
    <location>
        <position position="177"/>
    </location>
</feature>